<organism evidence="3">
    <name type="scientific">Onchocerca ochengi</name>
    <name type="common">Filarial nematode worm</name>
    <dbReference type="NCBI Taxonomy" id="42157"/>
    <lineage>
        <taxon>Eukaryota</taxon>
        <taxon>Metazoa</taxon>
        <taxon>Ecdysozoa</taxon>
        <taxon>Nematoda</taxon>
        <taxon>Chromadorea</taxon>
        <taxon>Rhabditida</taxon>
        <taxon>Spirurina</taxon>
        <taxon>Spiruromorpha</taxon>
        <taxon>Filarioidea</taxon>
        <taxon>Onchocercidae</taxon>
        <taxon>Onchocerca</taxon>
    </lineage>
</organism>
<dbReference type="AlphaFoldDB" id="A0A182ENP6"/>
<dbReference type="Proteomes" id="UP000271087">
    <property type="component" value="Unassembled WGS sequence"/>
</dbReference>
<dbReference type="OrthoDB" id="5864836at2759"/>
<dbReference type="PANTHER" id="PTHR10492:SF57">
    <property type="entry name" value="ATP-DEPENDENT DNA HELICASE"/>
    <property type="match status" value="1"/>
</dbReference>
<evidence type="ECO:0000313" key="3">
    <source>
        <dbReference type="WBParaSite" id="nOo.2.0.1.t09749-RA"/>
    </source>
</evidence>
<keyword evidence="2" id="KW-1185">Reference proteome</keyword>
<evidence type="ECO:0000313" key="2">
    <source>
        <dbReference type="Proteomes" id="UP000271087"/>
    </source>
</evidence>
<accession>A0A182ENP6</accession>
<reference evidence="1 2" key="2">
    <citation type="submission" date="2018-08" db="EMBL/GenBank/DDBJ databases">
        <authorList>
            <person name="Laetsch R D."/>
            <person name="Stevens L."/>
            <person name="Kumar S."/>
            <person name="Blaxter L. M."/>
        </authorList>
    </citation>
    <scope>NUCLEOTIDE SEQUENCE [LARGE SCALE GENOMIC DNA]</scope>
</reference>
<name>A0A182ENP6_ONCOC</name>
<dbReference type="STRING" id="42157.A0A182ENP6"/>
<sequence>MPSPNRSAAASFDVELRREQNYNTSDLSPYVQSNIPELTFEQKDIYDQIMRTISKGVGEILFLDTPAGTRDFRRTLPVIPRSTPVDEIKDCLKYSTLWRYNHEWLSERAILVAKNKDVDELHDIIHSDIQSETATYETVDTVVETDEAIHYPTEFLNSLDLPGYHRTLAGAGHAKCDVPHRRAVRVADPTSFKQGSM</sequence>
<protein>
    <submittedName>
        <fullName evidence="3">ATP-dependent DNA helicase</fullName>
    </submittedName>
</protein>
<gene>
    <name evidence="1" type="ORF">NOO_LOCUS9749</name>
</gene>
<reference evidence="3" key="1">
    <citation type="submission" date="2016-06" db="UniProtKB">
        <authorList>
            <consortium name="WormBaseParasite"/>
        </authorList>
    </citation>
    <scope>IDENTIFICATION</scope>
</reference>
<dbReference type="EMBL" id="UYRW01004989">
    <property type="protein sequence ID" value="VDM93389.1"/>
    <property type="molecule type" value="Genomic_DNA"/>
</dbReference>
<proteinExistence type="predicted"/>
<dbReference type="PANTHER" id="PTHR10492">
    <property type="match status" value="1"/>
</dbReference>
<evidence type="ECO:0000313" key="1">
    <source>
        <dbReference type="EMBL" id="VDM93389.1"/>
    </source>
</evidence>
<dbReference type="WBParaSite" id="nOo.2.0.1.t09749-RA">
    <property type="protein sequence ID" value="nOo.2.0.1.t09749-RA"/>
    <property type="gene ID" value="nOo.2.0.1.g09749"/>
</dbReference>